<proteinExistence type="predicted"/>
<dbReference type="RefSeq" id="XP_026754430.2">
    <property type="nucleotide sequence ID" value="XM_026898629.3"/>
</dbReference>
<dbReference type="InterPro" id="IPR013083">
    <property type="entry name" value="Znf_RING/FYVE/PHD"/>
</dbReference>
<gene>
    <name evidence="2" type="primary">LOC113514540</name>
</gene>
<dbReference type="InterPro" id="IPR011011">
    <property type="entry name" value="Znf_FYVE_PHD"/>
</dbReference>
<name>A0A6J1WQP4_GALME</name>
<dbReference type="Gene3D" id="3.30.40.10">
    <property type="entry name" value="Zinc/RING finger domain, C3HC4 (zinc finger)"/>
    <property type="match status" value="1"/>
</dbReference>
<reference evidence="2" key="1">
    <citation type="submission" date="2025-08" db="UniProtKB">
        <authorList>
            <consortium name="RefSeq"/>
        </authorList>
    </citation>
    <scope>IDENTIFICATION</scope>
    <source>
        <tissue evidence="2">Whole larvae</tissue>
    </source>
</reference>
<evidence type="ECO:0000313" key="1">
    <source>
        <dbReference type="Proteomes" id="UP001652740"/>
    </source>
</evidence>
<accession>A0A6J1WQP4</accession>
<dbReference type="KEGG" id="gmw:113514540"/>
<sequence>MSKCNKVKNPCKICLEPVSHKNGLQCQGACESWVHYSCLNYTPGKIKDIKAGIIKVTCPCPDCKTSLPKEYRTDEPYSCTNIQCPANRPPHCENKNCSLNSGTQKMNQTLVAPPCPLKECGNSCKQHSTPHVSNISKLPTGGSSTPSQISSSYDFLTPKKCPSGCSSSTEIPGGDVRRNATVDLAGMPALIAVKQMCNTVGQLTNQLNQMMMNLKQAVNGKGFDGEGGCAHGNCQQKGPKSLCPKPCYCPGNPGRGRRR</sequence>
<dbReference type="InParanoid" id="A0A6J1WQP4"/>
<dbReference type="GeneID" id="113514540"/>
<dbReference type="SUPFAM" id="SSF57903">
    <property type="entry name" value="FYVE/PHD zinc finger"/>
    <property type="match status" value="1"/>
</dbReference>
<keyword evidence="1" id="KW-1185">Reference proteome</keyword>
<evidence type="ECO:0000313" key="2">
    <source>
        <dbReference type="RefSeq" id="XP_026754430.2"/>
    </source>
</evidence>
<protein>
    <submittedName>
        <fullName evidence="2">Uncharacterized protein LOC113514540</fullName>
    </submittedName>
</protein>
<organism evidence="1 2">
    <name type="scientific">Galleria mellonella</name>
    <name type="common">Greater wax moth</name>
    <dbReference type="NCBI Taxonomy" id="7137"/>
    <lineage>
        <taxon>Eukaryota</taxon>
        <taxon>Metazoa</taxon>
        <taxon>Ecdysozoa</taxon>
        <taxon>Arthropoda</taxon>
        <taxon>Hexapoda</taxon>
        <taxon>Insecta</taxon>
        <taxon>Pterygota</taxon>
        <taxon>Neoptera</taxon>
        <taxon>Endopterygota</taxon>
        <taxon>Lepidoptera</taxon>
        <taxon>Glossata</taxon>
        <taxon>Ditrysia</taxon>
        <taxon>Pyraloidea</taxon>
        <taxon>Pyralidae</taxon>
        <taxon>Galleriinae</taxon>
        <taxon>Galleria</taxon>
    </lineage>
</organism>
<dbReference type="Proteomes" id="UP001652740">
    <property type="component" value="Unplaced"/>
</dbReference>
<dbReference type="AlphaFoldDB" id="A0A6J1WQP4"/>